<organism evidence="2 3">
    <name type="scientific">Saguinus oedipus</name>
    <name type="common">Cotton-top tamarin</name>
    <name type="synonym">Oedipomidas oedipus</name>
    <dbReference type="NCBI Taxonomy" id="9490"/>
    <lineage>
        <taxon>Eukaryota</taxon>
        <taxon>Metazoa</taxon>
        <taxon>Chordata</taxon>
        <taxon>Craniata</taxon>
        <taxon>Vertebrata</taxon>
        <taxon>Euteleostomi</taxon>
        <taxon>Mammalia</taxon>
        <taxon>Eutheria</taxon>
        <taxon>Euarchontoglires</taxon>
        <taxon>Primates</taxon>
        <taxon>Haplorrhini</taxon>
        <taxon>Platyrrhini</taxon>
        <taxon>Cebidae</taxon>
        <taxon>Callitrichinae</taxon>
        <taxon>Saguinus</taxon>
    </lineage>
</organism>
<feature type="non-terminal residue" evidence="2">
    <location>
        <position position="1"/>
    </location>
</feature>
<evidence type="ECO:0000256" key="1">
    <source>
        <dbReference type="SAM" id="MobiDB-lite"/>
    </source>
</evidence>
<sequence>DDARLSLRRIPKPRSLNPSPLKTRVKDSPPPTRLRRPLPGRRVLQGLARGLRGSVTRPLTPVRALTRAPRNLERP</sequence>
<dbReference type="Proteomes" id="UP001266305">
    <property type="component" value="Unassembled WGS sequence"/>
</dbReference>
<name>A0ABQ9W731_SAGOE</name>
<evidence type="ECO:0000313" key="2">
    <source>
        <dbReference type="EMBL" id="KAK2116182.1"/>
    </source>
</evidence>
<feature type="compositionally biased region" description="Basic residues" evidence="1">
    <location>
        <begin position="1"/>
        <end position="12"/>
    </location>
</feature>
<proteinExistence type="predicted"/>
<dbReference type="EMBL" id="JASSZA010000003">
    <property type="protein sequence ID" value="KAK2116182.1"/>
    <property type="molecule type" value="Genomic_DNA"/>
</dbReference>
<comment type="caution">
    <text evidence="2">The sequence shown here is derived from an EMBL/GenBank/DDBJ whole genome shotgun (WGS) entry which is preliminary data.</text>
</comment>
<feature type="non-terminal residue" evidence="2">
    <location>
        <position position="75"/>
    </location>
</feature>
<accession>A0ABQ9W731</accession>
<gene>
    <name evidence="2" type="ORF">P7K49_006808</name>
</gene>
<evidence type="ECO:0000313" key="3">
    <source>
        <dbReference type="Proteomes" id="UP001266305"/>
    </source>
</evidence>
<keyword evidence="3" id="KW-1185">Reference proteome</keyword>
<protein>
    <submittedName>
        <fullName evidence="2">Uncharacterized protein</fullName>
    </submittedName>
</protein>
<feature type="region of interest" description="Disordered" evidence="1">
    <location>
        <begin position="1"/>
        <end position="38"/>
    </location>
</feature>
<reference evidence="2 3" key="1">
    <citation type="submission" date="2023-05" db="EMBL/GenBank/DDBJ databases">
        <title>B98-5 Cell Line De Novo Hybrid Assembly: An Optical Mapping Approach.</title>
        <authorList>
            <person name="Kananen K."/>
            <person name="Auerbach J.A."/>
            <person name="Kautto E."/>
            <person name="Blachly J.S."/>
        </authorList>
    </citation>
    <scope>NUCLEOTIDE SEQUENCE [LARGE SCALE GENOMIC DNA]</scope>
    <source>
        <strain evidence="2">B95-8</strain>
        <tissue evidence="2">Cell line</tissue>
    </source>
</reference>